<feature type="domain" description="Leucine-rich repeat-containing N-terminal plant-type" evidence="12">
    <location>
        <begin position="3"/>
        <end position="21"/>
    </location>
</feature>
<keyword evidence="14" id="KW-1185">Reference proteome</keyword>
<dbReference type="Pfam" id="PF00560">
    <property type="entry name" value="LRR_1"/>
    <property type="match status" value="5"/>
</dbReference>
<feature type="transmembrane region" description="Helical" evidence="11">
    <location>
        <begin position="772"/>
        <end position="794"/>
    </location>
</feature>
<name>A0ABC9BX48_9POAL</name>
<evidence type="ECO:0000313" key="13">
    <source>
        <dbReference type="EMBL" id="CAL5010134.1"/>
    </source>
</evidence>
<keyword evidence="9 11" id="KW-0472">Membrane</keyword>
<evidence type="ECO:0000256" key="9">
    <source>
        <dbReference type="ARBA" id="ARBA00023136"/>
    </source>
</evidence>
<keyword evidence="7" id="KW-0677">Repeat</keyword>
<dbReference type="InterPro" id="IPR013210">
    <property type="entry name" value="LRR_N_plant-typ"/>
</dbReference>
<dbReference type="Gene3D" id="3.80.10.10">
    <property type="entry name" value="Ribonuclease Inhibitor"/>
    <property type="match status" value="4"/>
</dbReference>
<keyword evidence="4" id="KW-0433">Leucine-rich repeat</keyword>
<evidence type="ECO:0000256" key="11">
    <source>
        <dbReference type="SAM" id="Phobius"/>
    </source>
</evidence>
<evidence type="ECO:0000256" key="6">
    <source>
        <dbReference type="ARBA" id="ARBA00022729"/>
    </source>
</evidence>
<accession>A0ABC9BX48</accession>
<evidence type="ECO:0000313" key="14">
    <source>
        <dbReference type="Proteomes" id="UP001497457"/>
    </source>
</evidence>
<dbReference type="GO" id="GO:0005886">
    <property type="term" value="C:plasma membrane"/>
    <property type="evidence" value="ECO:0007669"/>
    <property type="project" value="UniProtKB-SubCell"/>
</dbReference>
<evidence type="ECO:0000256" key="1">
    <source>
        <dbReference type="ARBA" id="ARBA00004251"/>
    </source>
</evidence>
<evidence type="ECO:0000259" key="12">
    <source>
        <dbReference type="Pfam" id="PF08263"/>
    </source>
</evidence>
<dbReference type="SUPFAM" id="SSF52058">
    <property type="entry name" value="L domain-like"/>
    <property type="match status" value="2"/>
</dbReference>
<dbReference type="EMBL" id="OZ075138">
    <property type="protein sequence ID" value="CAL5010134.1"/>
    <property type="molecule type" value="Genomic_DNA"/>
</dbReference>
<dbReference type="InterPro" id="IPR046956">
    <property type="entry name" value="RLP23-like"/>
</dbReference>
<protein>
    <recommendedName>
        <fullName evidence="12">Leucine-rich repeat-containing N-terminal plant-type domain-containing protein</fullName>
    </recommendedName>
</protein>
<dbReference type="PANTHER" id="PTHR48061">
    <property type="entry name" value="LEUCINE-RICH REPEAT RECEPTOR PROTEIN KINASE EMS1-LIKE-RELATED"/>
    <property type="match status" value="1"/>
</dbReference>
<evidence type="ECO:0000256" key="2">
    <source>
        <dbReference type="ARBA" id="ARBA00009592"/>
    </source>
</evidence>
<keyword evidence="3" id="KW-1003">Cell membrane</keyword>
<comment type="similarity">
    <text evidence="2">Belongs to the RLP family.</text>
</comment>
<evidence type="ECO:0000256" key="10">
    <source>
        <dbReference type="ARBA" id="ARBA00023180"/>
    </source>
</evidence>
<dbReference type="InterPro" id="IPR001611">
    <property type="entry name" value="Leu-rich_rpt"/>
</dbReference>
<sequence>MVFKSWRPGTDCCHWEGIRCDNADDRVTSLDLGEQSLESGGLNHAIFDLTSLQYLNLAYNHFNGSQLPSVGFEHLVNLTHLNLSTSSFAGQVPTSISRLTSLVSLDLSTHFEIFDTPDNGFGYTIYTDTSASLIEPNLEGLVANLSNLRDLRLAWVDLSHNGPQWCDALAKFSPMLQVLSLPFCGLSGPICGSLSILNLLSIIDLPLNDLSGPVPESFTNFSNLRVLILRHIGSVWLWLFRTNTLASVELNTTTNNNNLNGIVNLTFFRKFPNLRLLDLSMNNLVVVDGEDNFTLPSLPKLLQLSLSDCNMSVFPNFLRHQNEIKWVDLSRNKIQGAIPQWAWQTWDDLYVLDLSENNFNSIGYNPLLPLAVERFDLHDNMFEGPIPIPQGSAIWLDYSVNIFSSVPSNFCSQLSDVNLFRASQDNLSGKIDSSFCGTSIQLLDLSCNYLNGSVPSCLMEKANGMQLLNLRKNQLHGGLPDNMNERCTLEALDFSGNWIEGQLPRSLAACKNLEVLDVGNNDISDSFPCWMSTLHRLEVLVLKSNKFFGHVAQSLGKEKSTCSFPSAIILDLSSNNFSGLLPQDQWFKDLKSMMFIDSNMPLVIDHELAQFRQTYKYTATVTYKGHDTRFAEILRTLVFIDFSNNAFHGSIPETIWELSLIHGINMSHNFLSGTISSQIGDLNQLEALDLSSNELSGVIPQELASLDFLATLDLSNNKLEGAIPESTHFSTFPNSSFVGNTGLCGPPLSKECINKTDSNVVPYPMKNKYPDIMLFLFTGIGFGVGFSIAIVVAWGIPIRKQSKEGCPHNYV</sequence>
<gene>
    <name evidence="13" type="ORF">URODEC1_LOCUS69854</name>
</gene>
<reference evidence="13 14" key="2">
    <citation type="submission" date="2024-10" db="EMBL/GenBank/DDBJ databases">
        <authorList>
            <person name="Ryan C."/>
        </authorList>
    </citation>
    <scope>NUCLEOTIDE SEQUENCE [LARGE SCALE GENOMIC DNA]</scope>
</reference>
<comment type="subcellular location">
    <subcellularLocation>
        <location evidence="1">Cell membrane</location>
        <topology evidence="1">Single-pass type I membrane protein</topology>
    </subcellularLocation>
</comment>
<evidence type="ECO:0000256" key="3">
    <source>
        <dbReference type="ARBA" id="ARBA00022475"/>
    </source>
</evidence>
<keyword evidence="8 11" id="KW-1133">Transmembrane helix</keyword>
<reference evidence="14" key="1">
    <citation type="submission" date="2024-06" db="EMBL/GenBank/DDBJ databases">
        <authorList>
            <person name="Ryan C."/>
        </authorList>
    </citation>
    <scope>NUCLEOTIDE SEQUENCE [LARGE SCALE GENOMIC DNA]</scope>
</reference>
<evidence type="ECO:0000256" key="8">
    <source>
        <dbReference type="ARBA" id="ARBA00022989"/>
    </source>
</evidence>
<dbReference type="PRINTS" id="PR00019">
    <property type="entry name" value="LEURICHRPT"/>
</dbReference>
<proteinExistence type="inferred from homology"/>
<dbReference type="SMART" id="SM00369">
    <property type="entry name" value="LRR_TYP"/>
    <property type="match status" value="5"/>
</dbReference>
<dbReference type="InterPro" id="IPR003591">
    <property type="entry name" value="Leu-rich_rpt_typical-subtyp"/>
</dbReference>
<dbReference type="Pfam" id="PF08263">
    <property type="entry name" value="LRRNT_2"/>
    <property type="match status" value="1"/>
</dbReference>
<evidence type="ECO:0000256" key="5">
    <source>
        <dbReference type="ARBA" id="ARBA00022692"/>
    </source>
</evidence>
<evidence type="ECO:0000256" key="4">
    <source>
        <dbReference type="ARBA" id="ARBA00022614"/>
    </source>
</evidence>
<dbReference type="AlphaFoldDB" id="A0ABC9BX48"/>
<keyword evidence="5 11" id="KW-0812">Transmembrane</keyword>
<dbReference type="Proteomes" id="UP001497457">
    <property type="component" value="Chromosome 28b"/>
</dbReference>
<keyword evidence="6" id="KW-0732">Signal</keyword>
<dbReference type="InterPro" id="IPR032675">
    <property type="entry name" value="LRR_dom_sf"/>
</dbReference>
<dbReference type="PANTHER" id="PTHR48061:SF48">
    <property type="entry name" value="OS01G0162500 PROTEIN"/>
    <property type="match status" value="1"/>
</dbReference>
<organism evidence="13 14">
    <name type="scientific">Urochloa decumbens</name>
    <dbReference type="NCBI Taxonomy" id="240449"/>
    <lineage>
        <taxon>Eukaryota</taxon>
        <taxon>Viridiplantae</taxon>
        <taxon>Streptophyta</taxon>
        <taxon>Embryophyta</taxon>
        <taxon>Tracheophyta</taxon>
        <taxon>Spermatophyta</taxon>
        <taxon>Magnoliopsida</taxon>
        <taxon>Liliopsida</taxon>
        <taxon>Poales</taxon>
        <taxon>Poaceae</taxon>
        <taxon>PACMAD clade</taxon>
        <taxon>Panicoideae</taxon>
        <taxon>Panicodae</taxon>
        <taxon>Paniceae</taxon>
        <taxon>Melinidinae</taxon>
        <taxon>Urochloa</taxon>
    </lineage>
</organism>
<evidence type="ECO:0000256" key="7">
    <source>
        <dbReference type="ARBA" id="ARBA00022737"/>
    </source>
</evidence>
<keyword evidence="10" id="KW-0325">Glycoprotein</keyword>
<dbReference type="FunFam" id="3.80.10.10:FF:000213">
    <property type="entry name" value="Tyrosine-sulfated glycopeptide receptor 1"/>
    <property type="match status" value="1"/>
</dbReference>